<dbReference type="OrthoDB" id="5587616at2759"/>
<dbReference type="InterPro" id="IPR051730">
    <property type="entry name" value="NASP-like"/>
</dbReference>
<protein>
    <submittedName>
        <fullName evidence="4">Uncharacterized protein</fullName>
    </submittedName>
</protein>
<gene>
    <name evidence="4" type="ORF">NCGR_LOCUS20044</name>
</gene>
<evidence type="ECO:0000256" key="3">
    <source>
        <dbReference type="SAM" id="MobiDB-lite"/>
    </source>
</evidence>
<evidence type="ECO:0000256" key="1">
    <source>
        <dbReference type="ARBA" id="ARBA00022737"/>
    </source>
</evidence>
<evidence type="ECO:0000256" key="2">
    <source>
        <dbReference type="ARBA" id="ARBA00022803"/>
    </source>
</evidence>
<dbReference type="PANTHER" id="PTHR15081:SF1">
    <property type="entry name" value="NUCLEAR AUTOANTIGENIC SPERM PROTEIN"/>
    <property type="match status" value="1"/>
</dbReference>
<evidence type="ECO:0000313" key="4">
    <source>
        <dbReference type="EMBL" id="CAD6229519.1"/>
    </source>
</evidence>
<dbReference type="AlphaFoldDB" id="A0A811NTE7"/>
<sequence length="97" mass="10664">MWCTNNFVHSLPTRTSHYGELVLECASTYLKYGCALLYKAEEESDFLGNVPKSMPNEESVKSTVSKDDSGTSKISGTSVEDDVSSEKADAEEGHYTE</sequence>
<dbReference type="PANTHER" id="PTHR15081">
    <property type="entry name" value="NUCLEAR AUTOANTIGENIC SPERM PROTEIN NASP -RELATED"/>
    <property type="match status" value="1"/>
</dbReference>
<dbReference type="GO" id="GO:0006335">
    <property type="term" value="P:DNA replication-dependent chromatin assembly"/>
    <property type="evidence" value="ECO:0007669"/>
    <property type="project" value="TreeGrafter"/>
</dbReference>
<keyword evidence="2" id="KW-0802">TPR repeat</keyword>
<feature type="compositionally biased region" description="Basic and acidic residues" evidence="3">
    <location>
        <begin position="58"/>
        <end position="70"/>
    </location>
</feature>
<reference evidence="4" key="1">
    <citation type="submission" date="2020-10" db="EMBL/GenBank/DDBJ databases">
        <authorList>
            <person name="Han B."/>
            <person name="Lu T."/>
            <person name="Zhao Q."/>
            <person name="Huang X."/>
            <person name="Zhao Y."/>
        </authorList>
    </citation>
    <scope>NUCLEOTIDE SEQUENCE</scope>
</reference>
<dbReference type="GO" id="GO:0042393">
    <property type="term" value="F:histone binding"/>
    <property type="evidence" value="ECO:0007669"/>
    <property type="project" value="TreeGrafter"/>
</dbReference>
<feature type="compositionally biased region" description="Basic and acidic residues" evidence="3">
    <location>
        <begin position="84"/>
        <end position="97"/>
    </location>
</feature>
<evidence type="ECO:0000313" key="5">
    <source>
        <dbReference type="Proteomes" id="UP000604825"/>
    </source>
</evidence>
<dbReference type="EMBL" id="CAJGYO010000005">
    <property type="protein sequence ID" value="CAD6229519.1"/>
    <property type="molecule type" value="Genomic_DNA"/>
</dbReference>
<keyword evidence="1" id="KW-0677">Repeat</keyword>
<accession>A0A811NTE7</accession>
<feature type="region of interest" description="Disordered" evidence="3">
    <location>
        <begin position="47"/>
        <end position="97"/>
    </location>
</feature>
<proteinExistence type="predicted"/>
<comment type="caution">
    <text evidence="4">The sequence shown here is derived from an EMBL/GenBank/DDBJ whole genome shotgun (WGS) entry which is preliminary data.</text>
</comment>
<keyword evidence="5" id="KW-1185">Reference proteome</keyword>
<dbReference type="GO" id="GO:0005654">
    <property type="term" value="C:nucleoplasm"/>
    <property type="evidence" value="ECO:0007669"/>
    <property type="project" value="TreeGrafter"/>
</dbReference>
<organism evidence="4 5">
    <name type="scientific">Miscanthus lutarioriparius</name>
    <dbReference type="NCBI Taxonomy" id="422564"/>
    <lineage>
        <taxon>Eukaryota</taxon>
        <taxon>Viridiplantae</taxon>
        <taxon>Streptophyta</taxon>
        <taxon>Embryophyta</taxon>
        <taxon>Tracheophyta</taxon>
        <taxon>Spermatophyta</taxon>
        <taxon>Magnoliopsida</taxon>
        <taxon>Liliopsida</taxon>
        <taxon>Poales</taxon>
        <taxon>Poaceae</taxon>
        <taxon>PACMAD clade</taxon>
        <taxon>Panicoideae</taxon>
        <taxon>Andropogonodae</taxon>
        <taxon>Andropogoneae</taxon>
        <taxon>Saccharinae</taxon>
        <taxon>Miscanthus</taxon>
    </lineage>
</organism>
<name>A0A811NTE7_9POAL</name>
<dbReference type="Proteomes" id="UP000604825">
    <property type="component" value="Unassembled WGS sequence"/>
</dbReference>
<dbReference type="GO" id="GO:0034080">
    <property type="term" value="P:CENP-A containing chromatin assembly"/>
    <property type="evidence" value="ECO:0007669"/>
    <property type="project" value="TreeGrafter"/>
</dbReference>